<feature type="transmembrane region" description="Helical" evidence="10">
    <location>
        <begin position="233"/>
        <end position="258"/>
    </location>
</feature>
<keyword evidence="3 9" id="KW-0813">Transport</keyword>
<dbReference type="GO" id="GO:0005886">
    <property type="term" value="C:plasma membrane"/>
    <property type="evidence" value="ECO:0007669"/>
    <property type="project" value="TreeGrafter"/>
</dbReference>
<dbReference type="InterPro" id="IPR023271">
    <property type="entry name" value="Aquaporin-like"/>
</dbReference>
<comment type="similarity">
    <text evidence="2 9">Belongs to the MIP/aquaporin (TC 1.A.8) family.</text>
</comment>
<dbReference type="Pfam" id="PF00230">
    <property type="entry name" value="MIP"/>
    <property type="match status" value="1"/>
</dbReference>
<dbReference type="NCBIfam" id="TIGR00861">
    <property type="entry name" value="MIP"/>
    <property type="match status" value="1"/>
</dbReference>
<accession>A0A8K0NLR5</accession>
<evidence type="ECO:0000256" key="2">
    <source>
        <dbReference type="ARBA" id="ARBA00006175"/>
    </source>
</evidence>
<dbReference type="FunFam" id="1.20.1080.10:FF:000027">
    <property type="entry name" value="MIP aquaporin"/>
    <property type="match status" value="1"/>
</dbReference>
<reference evidence="11" key="1">
    <citation type="submission" date="2020-04" db="EMBL/GenBank/DDBJ databases">
        <title>Analysis of mating type loci in Filobasidium floriforme.</title>
        <authorList>
            <person name="Nowrousian M."/>
        </authorList>
    </citation>
    <scope>NUCLEOTIDE SEQUENCE</scope>
    <source>
        <strain evidence="11">CBS 6242</strain>
    </source>
</reference>
<evidence type="ECO:0000256" key="4">
    <source>
        <dbReference type="ARBA" id="ARBA00022692"/>
    </source>
</evidence>
<keyword evidence="7 10" id="KW-0472">Membrane</keyword>
<keyword evidence="5" id="KW-0677">Repeat</keyword>
<comment type="caution">
    <text evidence="11">The sequence shown here is derived from an EMBL/GenBank/DDBJ whole genome shotgun (WGS) entry which is preliminary data.</text>
</comment>
<evidence type="ECO:0000256" key="10">
    <source>
        <dbReference type="SAM" id="Phobius"/>
    </source>
</evidence>
<keyword evidence="12" id="KW-1185">Reference proteome</keyword>
<gene>
    <name evidence="11" type="ORF">FFLO_05099</name>
</gene>
<comment type="catalytic activity">
    <reaction evidence="8">
        <text>H2O(in) = H2O(out)</text>
        <dbReference type="Rhea" id="RHEA:29667"/>
        <dbReference type="ChEBI" id="CHEBI:15377"/>
    </reaction>
</comment>
<name>A0A8K0NLR5_9TREE</name>
<evidence type="ECO:0000256" key="8">
    <source>
        <dbReference type="ARBA" id="ARBA00034651"/>
    </source>
</evidence>
<keyword evidence="6 10" id="KW-1133">Transmembrane helix</keyword>
<dbReference type="Proteomes" id="UP000812966">
    <property type="component" value="Unassembled WGS sequence"/>
</dbReference>
<dbReference type="SUPFAM" id="SSF81338">
    <property type="entry name" value="Aquaporin-like"/>
    <property type="match status" value="1"/>
</dbReference>
<dbReference type="EMBL" id="JABELV010000121">
    <property type="protein sequence ID" value="KAG7530327.1"/>
    <property type="molecule type" value="Genomic_DNA"/>
</dbReference>
<feature type="transmembrane region" description="Helical" evidence="10">
    <location>
        <begin position="145"/>
        <end position="167"/>
    </location>
</feature>
<dbReference type="PRINTS" id="PR00783">
    <property type="entry name" value="MINTRINSICP"/>
</dbReference>
<dbReference type="AlphaFoldDB" id="A0A8K0NLR5"/>
<keyword evidence="4 9" id="KW-0812">Transmembrane</keyword>
<dbReference type="PANTHER" id="PTHR43829:SF9">
    <property type="entry name" value="AQUAPORIN-9"/>
    <property type="match status" value="1"/>
</dbReference>
<evidence type="ECO:0000313" key="11">
    <source>
        <dbReference type="EMBL" id="KAG7530327.1"/>
    </source>
</evidence>
<evidence type="ECO:0000256" key="1">
    <source>
        <dbReference type="ARBA" id="ARBA00004141"/>
    </source>
</evidence>
<protein>
    <recommendedName>
        <fullName evidence="13">Aquaporin</fullName>
    </recommendedName>
</protein>
<dbReference type="PROSITE" id="PS00221">
    <property type="entry name" value="MIP"/>
    <property type="match status" value="1"/>
</dbReference>
<feature type="transmembrane region" description="Helical" evidence="10">
    <location>
        <begin position="49"/>
        <end position="71"/>
    </location>
</feature>
<feature type="transmembrane region" description="Helical" evidence="10">
    <location>
        <begin position="92"/>
        <end position="113"/>
    </location>
</feature>
<evidence type="ECO:0000256" key="9">
    <source>
        <dbReference type="RuleBase" id="RU000477"/>
    </source>
</evidence>
<feature type="transmembrane region" description="Helical" evidence="10">
    <location>
        <begin position="179"/>
        <end position="197"/>
    </location>
</feature>
<evidence type="ECO:0008006" key="13">
    <source>
        <dbReference type="Google" id="ProtNLM"/>
    </source>
</evidence>
<sequence>MRFRTSMKEYFGEFLGTAVMITFGNGVNWRVRCQVVLSNLTQGSYLSISFGWGIGVMCGVYVAGGISGAHLNPAVTLGLATFRGFPWRKVPGYAAAQILGACVGSLLIQANYWNLINQFEGGYGVRTFGEATSTGSLFFTAAQSYMSNISCFFSEVYATCILLMVILAMGDANNNPVPAGMNGLILLFLIVGLGASLGTQTAYSINPARDIGPRIAASIFGYPSSIWTYRSGYWFYTAALGPIVGGLLGCFLYDLLIFNGPASPLNR</sequence>
<evidence type="ECO:0000256" key="7">
    <source>
        <dbReference type="ARBA" id="ARBA00023136"/>
    </source>
</evidence>
<evidence type="ECO:0000313" key="12">
    <source>
        <dbReference type="Proteomes" id="UP000812966"/>
    </source>
</evidence>
<dbReference type="CDD" id="cd00333">
    <property type="entry name" value="MIP"/>
    <property type="match status" value="1"/>
</dbReference>
<dbReference type="PRINTS" id="PR02019">
    <property type="entry name" value="AQUAPORIN7"/>
</dbReference>
<evidence type="ECO:0000256" key="5">
    <source>
        <dbReference type="ARBA" id="ARBA00022737"/>
    </source>
</evidence>
<dbReference type="InterPro" id="IPR000425">
    <property type="entry name" value="MIP"/>
</dbReference>
<dbReference type="PANTHER" id="PTHR43829">
    <property type="entry name" value="AQUAPORIN OR AQUAGLYCEROPORIN RELATED"/>
    <property type="match status" value="1"/>
</dbReference>
<evidence type="ECO:0000256" key="3">
    <source>
        <dbReference type="ARBA" id="ARBA00022448"/>
    </source>
</evidence>
<proteinExistence type="inferred from homology"/>
<dbReference type="GO" id="GO:0015254">
    <property type="term" value="F:glycerol channel activity"/>
    <property type="evidence" value="ECO:0007669"/>
    <property type="project" value="TreeGrafter"/>
</dbReference>
<comment type="subcellular location">
    <subcellularLocation>
        <location evidence="1">Membrane</location>
        <topology evidence="1">Multi-pass membrane protein</topology>
    </subcellularLocation>
</comment>
<dbReference type="Gene3D" id="1.20.1080.10">
    <property type="entry name" value="Glycerol uptake facilitator protein"/>
    <property type="match status" value="1"/>
</dbReference>
<evidence type="ECO:0000256" key="6">
    <source>
        <dbReference type="ARBA" id="ARBA00022989"/>
    </source>
</evidence>
<organism evidence="11 12">
    <name type="scientific">Filobasidium floriforme</name>
    <dbReference type="NCBI Taxonomy" id="5210"/>
    <lineage>
        <taxon>Eukaryota</taxon>
        <taxon>Fungi</taxon>
        <taxon>Dikarya</taxon>
        <taxon>Basidiomycota</taxon>
        <taxon>Agaricomycotina</taxon>
        <taxon>Tremellomycetes</taxon>
        <taxon>Filobasidiales</taxon>
        <taxon>Filobasidiaceae</taxon>
        <taxon>Filobasidium</taxon>
    </lineage>
</organism>
<dbReference type="InterPro" id="IPR050363">
    <property type="entry name" value="MIP/Aquaporin"/>
</dbReference>
<dbReference type="InterPro" id="IPR022357">
    <property type="entry name" value="MIP_CS"/>
</dbReference>
<dbReference type="GO" id="GO:0015250">
    <property type="term" value="F:water channel activity"/>
    <property type="evidence" value="ECO:0007669"/>
    <property type="project" value="TreeGrafter"/>
</dbReference>